<dbReference type="Gene3D" id="3.60.21.10">
    <property type="match status" value="1"/>
</dbReference>
<comment type="caution">
    <text evidence="2">The sequence shown here is derived from an EMBL/GenBank/DDBJ whole genome shotgun (WGS) entry which is preliminary data.</text>
</comment>
<dbReference type="InterPro" id="IPR013320">
    <property type="entry name" value="ConA-like_dom_sf"/>
</dbReference>
<name>A0A3E2DF25_9ACTN</name>
<evidence type="ECO:0000313" key="3">
    <source>
        <dbReference type="Proteomes" id="UP000259211"/>
    </source>
</evidence>
<dbReference type="PROSITE" id="PS51318">
    <property type="entry name" value="TAT"/>
    <property type="match status" value="1"/>
</dbReference>
<dbReference type="PANTHER" id="PTHR43143">
    <property type="entry name" value="METALLOPHOSPHOESTERASE, CALCINEURIN SUPERFAMILY"/>
    <property type="match status" value="1"/>
</dbReference>
<dbReference type="InterPro" id="IPR051918">
    <property type="entry name" value="STPP_CPPED1"/>
</dbReference>
<protein>
    <submittedName>
        <fullName evidence="2">Metallophosphoesterase</fullName>
    </submittedName>
</protein>
<dbReference type="SUPFAM" id="SSF56300">
    <property type="entry name" value="Metallo-dependent phosphatases"/>
    <property type="match status" value="1"/>
</dbReference>
<dbReference type="RefSeq" id="WP_065673529.1">
    <property type="nucleotide sequence ID" value="NZ_JAQDJS010000002.1"/>
</dbReference>
<organism evidence="2 3">
    <name type="scientific">Cutibacterium avidum</name>
    <dbReference type="NCBI Taxonomy" id="33010"/>
    <lineage>
        <taxon>Bacteria</taxon>
        <taxon>Bacillati</taxon>
        <taxon>Actinomycetota</taxon>
        <taxon>Actinomycetes</taxon>
        <taxon>Propionibacteriales</taxon>
        <taxon>Propionibacteriaceae</taxon>
        <taxon>Cutibacterium</taxon>
    </lineage>
</organism>
<dbReference type="AlphaFoldDB" id="A0A3E2DF25"/>
<evidence type="ECO:0000313" key="2">
    <source>
        <dbReference type="EMBL" id="RFT43950.1"/>
    </source>
</evidence>
<dbReference type="InterPro" id="IPR006311">
    <property type="entry name" value="TAT_signal"/>
</dbReference>
<dbReference type="Proteomes" id="UP000259211">
    <property type="component" value="Unassembled WGS sequence"/>
</dbReference>
<gene>
    <name evidence="2" type="ORF">CHT91_08020</name>
</gene>
<dbReference type="InterPro" id="IPR029052">
    <property type="entry name" value="Metallo-depent_PP-like"/>
</dbReference>
<proteinExistence type="predicted"/>
<accession>A0A3E2DF25</accession>
<evidence type="ECO:0000256" key="1">
    <source>
        <dbReference type="SAM" id="MobiDB-lite"/>
    </source>
</evidence>
<feature type="region of interest" description="Disordered" evidence="1">
    <location>
        <begin position="647"/>
        <end position="721"/>
    </location>
</feature>
<dbReference type="SUPFAM" id="SSF49899">
    <property type="entry name" value="Concanavalin A-like lectins/glucanases"/>
    <property type="match status" value="1"/>
</dbReference>
<dbReference type="Pfam" id="PF13385">
    <property type="entry name" value="Laminin_G_3"/>
    <property type="match status" value="1"/>
</dbReference>
<sequence>MSSISRRHLILGGAAITLAGVAVHKGWPANAAPYTTTGVVEDGPGIRGCIALLPDTQFYSRYGVATADLFTKQYPGLPNPYDCQTKWIADNTKTYRIEMTHHLGDVVDQSGNGHEDQFVVASRAMKIMDDAKVSYSIIPGNHDVANDFKYYRTWFPKSRQKSSPSFKAMGPSGLSNWHAFSVAGVPMMAVNVPWGSDTADLDWAESVLNAHPTVPTIITTHQIIDISPEGTALSTAFGQRIWDRLVKTHNQVFLTINGHHHGATNRILTNDAGQPVFQQLLDYQMAYQGGNGLMALMEFDFTHNQLSQTAFSPWVPLKGAKANSLDRALLEGPGDTWSTHFDFASRFASFGADFHPTGEVPSATKALRDHLLKTFTPIAELPLVPPVNDQDYPKVPGTVAHWRPTSVDGKLIEKDITENGNDMKLMVAGLAPDSAALVDDHMNYSSGMQAIKLVPASKGNFSYFATSKDAPINKERFTKGYTFETFINIDKDYSDPNYWSAFLSRGGTRNDLPNFNVPGADDSDLDEPPMAGAISSLKEIQWAFTDIAPVGMGYSDWSGDVDLGKWYHIAVVDDPAEGSVVMYVNSVPMLRNQYGTKGQAHGINGFDDLPWIIGGSTYGGAMDKGFFGLIGEMRFIDHPTTPEQWLTARATKSSPTPASSTTPTSTSTTTPSGTASSTTPSATTPSTTQSPAAPSSGPSVTAPSIFPGRAQHPSRLPRTGR</sequence>
<dbReference type="PANTHER" id="PTHR43143:SF5">
    <property type="entry name" value="SECRETED PROTEIN"/>
    <property type="match status" value="1"/>
</dbReference>
<dbReference type="EMBL" id="NOWI01000006">
    <property type="protein sequence ID" value="RFT43950.1"/>
    <property type="molecule type" value="Genomic_DNA"/>
</dbReference>
<reference evidence="2 3" key="1">
    <citation type="submission" date="2017-07" db="EMBL/GenBank/DDBJ databases">
        <authorList>
            <person name="Sun Z.S."/>
            <person name="Albrecht U."/>
            <person name="Echele G."/>
            <person name="Lee C.C."/>
        </authorList>
    </citation>
    <scope>NUCLEOTIDE SEQUENCE [LARGE SCALE GENOMIC DNA]</scope>
    <source>
        <strain evidence="2 3">P16-029</strain>
    </source>
</reference>
<dbReference type="Gene3D" id="2.60.120.200">
    <property type="match status" value="1"/>
</dbReference>
<feature type="compositionally biased region" description="Low complexity" evidence="1">
    <location>
        <begin position="647"/>
        <end position="704"/>
    </location>
</feature>